<evidence type="ECO:0000256" key="6">
    <source>
        <dbReference type="ARBA" id="ARBA00023015"/>
    </source>
</evidence>
<evidence type="ECO:0000256" key="1">
    <source>
        <dbReference type="ARBA" id="ARBA00002159"/>
    </source>
</evidence>
<protein>
    <recommendedName>
        <fullName evidence="10">Auxin-responsive protein</fullName>
    </recommendedName>
</protein>
<feature type="domain" description="PB1" evidence="12">
    <location>
        <begin position="24"/>
        <end position="120"/>
    </location>
</feature>
<dbReference type="InterPro" id="IPR003311">
    <property type="entry name" value="AUX_IAA"/>
</dbReference>
<feature type="region of interest" description="Disordered" evidence="11">
    <location>
        <begin position="126"/>
        <end position="169"/>
    </location>
</feature>
<evidence type="ECO:0000256" key="9">
    <source>
        <dbReference type="ARBA" id="ARBA00023294"/>
    </source>
</evidence>
<keyword evidence="8 10" id="KW-0539">Nucleus</keyword>
<keyword evidence="7 10" id="KW-0804">Transcription</keyword>
<dbReference type="PANTHER" id="PTHR31734">
    <property type="entry name" value="AUXIN-RESPONSIVE PROTEIN IAA17"/>
    <property type="match status" value="1"/>
</dbReference>
<evidence type="ECO:0000313" key="13">
    <source>
        <dbReference type="EMBL" id="CAD6254115.1"/>
    </source>
</evidence>
<dbReference type="Proteomes" id="UP000604825">
    <property type="component" value="Unassembled WGS sequence"/>
</dbReference>
<organism evidence="13 14">
    <name type="scientific">Miscanthus lutarioriparius</name>
    <dbReference type="NCBI Taxonomy" id="422564"/>
    <lineage>
        <taxon>Eukaryota</taxon>
        <taxon>Viridiplantae</taxon>
        <taxon>Streptophyta</taxon>
        <taxon>Embryophyta</taxon>
        <taxon>Tracheophyta</taxon>
        <taxon>Spermatophyta</taxon>
        <taxon>Magnoliopsida</taxon>
        <taxon>Liliopsida</taxon>
        <taxon>Poales</taxon>
        <taxon>Poaceae</taxon>
        <taxon>PACMAD clade</taxon>
        <taxon>Panicoideae</taxon>
        <taxon>Andropogonodae</taxon>
        <taxon>Andropogoneae</taxon>
        <taxon>Saccharinae</taxon>
        <taxon>Miscanthus</taxon>
    </lineage>
</organism>
<dbReference type="EMBL" id="CAJGYO010000009">
    <property type="protein sequence ID" value="CAD6254115.1"/>
    <property type="molecule type" value="Genomic_DNA"/>
</dbReference>
<accession>A0A811QBJ8</accession>
<evidence type="ECO:0000256" key="3">
    <source>
        <dbReference type="ARBA" id="ARBA00006728"/>
    </source>
</evidence>
<evidence type="ECO:0000256" key="5">
    <source>
        <dbReference type="ARBA" id="ARBA00022491"/>
    </source>
</evidence>
<evidence type="ECO:0000313" key="14">
    <source>
        <dbReference type="Proteomes" id="UP000604825"/>
    </source>
</evidence>
<dbReference type="GO" id="GO:0005634">
    <property type="term" value="C:nucleus"/>
    <property type="evidence" value="ECO:0007669"/>
    <property type="project" value="UniProtKB-SubCell"/>
</dbReference>
<dbReference type="AlphaFoldDB" id="A0A811QBJ8"/>
<comment type="similarity">
    <text evidence="3 10">Belongs to the Aux/IAA family.</text>
</comment>
<dbReference type="GO" id="GO:0006355">
    <property type="term" value="P:regulation of DNA-templated transcription"/>
    <property type="evidence" value="ECO:0007669"/>
    <property type="project" value="InterPro"/>
</dbReference>
<dbReference type="Gene3D" id="3.10.20.90">
    <property type="entry name" value="Phosphatidylinositol 3-kinase Catalytic Subunit, Chain A, domain 1"/>
    <property type="match status" value="1"/>
</dbReference>
<comment type="function">
    <text evidence="1 10">Aux/IAA proteins are short-lived transcriptional factors that function as repressors of early auxin response genes at low auxin concentrations.</text>
</comment>
<evidence type="ECO:0000256" key="2">
    <source>
        <dbReference type="ARBA" id="ARBA00004123"/>
    </source>
</evidence>
<proteinExistence type="inferred from homology"/>
<keyword evidence="14" id="KW-1185">Reference proteome</keyword>
<evidence type="ECO:0000259" key="12">
    <source>
        <dbReference type="PROSITE" id="PS51745"/>
    </source>
</evidence>
<dbReference type="OrthoDB" id="1900465at2759"/>
<comment type="caution">
    <text evidence="13">The sequence shown here is derived from an EMBL/GenBank/DDBJ whole genome shotgun (WGS) entry which is preliminary data.</text>
</comment>
<evidence type="ECO:0000256" key="7">
    <source>
        <dbReference type="ARBA" id="ARBA00023163"/>
    </source>
</evidence>
<dbReference type="Pfam" id="PF02309">
    <property type="entry name" value="AUX_IAA"/>
    <property type="match status" value="1"/>
</dbReference>
<comment type="subcellular location">
    <subcellularLocation>
        <location evidence="2 10">Nucleus</location>
    </subcellularLocation>
</comment>
<evidence type="ECO:0000256" key="11">
    <source>
        <dbReference type="SAM" id="MobiDB-lite"/>
    </source>
</evidence>
<feature type="compositionally biased region" description="Acidic residues" evidence="11">
    <location>
        <begin position="152"/>
        <end position="169"/>
    </location>
</feature>
<keyword evidence="6 10" id="KW-0805">Transcription regulation</keyword>
<keyword evidence="9 10" id="KW-0927">Auxin signaling pathway</keyword>
<name>A0A811QBJ8_9POAL</name>
<dbReference type="GO" id="GO:0009734">
    <property type="term" value="P:auxin-activated signaling pathway"/>
    <property type="evidence" value="ECO:0007669"/>
    <property type="project" value="UniProtKB-UniRule"/>
</dbReference>
<evidence type="ECO:0000256" key="4">
    <source>
        <dbReference type="ARBA" id="ARBA00011726"/>
    </source>
</evidence>
<keyword evidence="5 10" id="KW-0678">Repressor</keyword>
<sequence>MDEIKSINTSVTPEVEVRPRFSPSMFVKVFMQGEVVGRKINLATHQNYASLSFTLKRLGNNYSMPSCELNGLVNNEVDGASDDNNFILFYDNVDGDRFFLGEVPWEIFVISVKRIYIVPVPQEQENVADNAEEEEERENGDGNVAISAAPLDGDDVPANDDDEEVVDDGDAMANTLADGVSEE</sequence>
<comment type="subunit">
    <text evidence="4 10">Homodimers and heterodimers.</text>
</comment>
<dbReference type="InterPro" id="IPR053793">
    <property type="entry name" value="PB1-like"/>
</dbReference>
<dbReference type="SUPFAM" id="SSF54277">
    <property type="entry name" value="CAD &amp; PB1 domains"/>
    <property type="match status" value="1"/>
</dbReference>
<evidence type="ECO:0000256" key="8">
    <source>
        <dbReference type="ARBA" id="ARBA00023242"/>
    </source>
</evidence>
<dbReference type="InterPro" id="IPR033389">
    <property type="entry name" value="AUX/IAA_dom"/>
</dbReference>
<gene>
    <name evidence="13" type="ORF">NCGR_LOCUS37723</name>
</gene>
<reference evidence="13" key="1">
    <citation type="submission" date="2020-10" db="EMBL/GenBank/DDBJ databases">
        <authorList>
            <person name="Han B."/>
            <person name="Lu T."/>
            <person name="Zhao Q."/>
            <person name="Huang X."/>
            <person name="Zhao Y."/>
        </authorList>
    </citation>
    <scope>NUCLEOTIDE SEQUENCE</scope>
</reference>
<evidence type="ECO:0000256" key="10">
    <source>
        <dbReference type="RuleBase" id="RU004549"/>
    </source>
</evidence>
<dbReference type="PROSITE" id="PS51745">
    <property type="entry name" value="PB1"/>
    <property type="match status" value="1"/>
</dbReference>
<dbReference type="PANTHER" id="PTHR31734:SF41">
    <property type="entry name" value="AUXIN-RESPONSIVE PROTEIN IAA28-RELATED"/>
    <property type="match status" value="1"/>
</dbReference>